<evidence type="ECO:0000256" key="8">
    <source>
        <dbReference type="SAM" id="MobiDB-lite"/>
    </source>
</evidence>
<dbReference type="InterPro" id="IPR023591">
    <property type="entry name" value="Ribosomal_uS2_flav_dom_sf"/>
</dbReference>
<comment type="similarity">
    <text evidence="2 6 7">Belongs to the universal ribosomal protein uS2 family.</text>
</comment>
<dbReference type="FunFam" id="3.40.50.10490:FF:000012">
    <property type="entry name" value="40S ribosomal protein SA"/>
    <property type="match status" value="1"/>
</dbReference>
<evidence type="ECO:0000313" key="11">
    <source>
        <dbReference type="Proteomes" id="UP000245119"/>
    </source>
</evidence>
<keyword evidence="5 6" id="KW-0687">Ribonucleoprotein</keyword>
<comment type="subunit">
    <text evidence="6">Component of the small ribosomal subunit. Mature ribosomes consist of a small (40S) and a large (60S) subunit. The 40S subunit contains about 33 different proteins and 1 molecule of RNA (18S). The 60S subunit contains about 49 different proteins and 3 molecules of RNA (28S, 5.8S and 5S). Interacts with ribosomal protein S21.</text>
</comment>
<comment type="subcellular location">
    <subcellularLocation>
        <location evidence="1 6">Cytoplasm</location>
    </subcellularLocation>
</comment>
<evidence type="ECO:0000256" key="4">
    <source>
        <dbReference type="ARBA" id="ARBA00022980"/>
    </source>
</evidence>
<dbReference type="OMA" id="VKNFFEP"/>
<dbReference type="AlphaFoldDB" id="A0A2T7Q1Q4"/>
<reference evidence="10 11" key="1">
    <citation type="submission" date="2018-04" db="EMBL/GenBank/DDBJ databases">
        <title>The genome of golden apple snail Pomacea canaliculata provides insight into stress tolerance and invasive adaptation.</title>
        <authorList>
            <person name="Liu C."/>
            <person name="Liu B."/>
            <person name="Ren Y."/>
            <person name="Zhang Y."/>
            <person name="Wang H."/>
            <person name="Li S."/>
            <person name="Jiang F."/>
            <person name="Yin L."/>
            <person name="Zhang G."/>
            <person name="Qian W."/>
            <person name="Fan W."/>
        </authorList>
    </citation>
    <scope>NUCLEOTIDE SEQUENCE [LARGE SCALE GENOMIC DNA]</scope>
    <source>
        <strain evidence="10">SZHN2017</strain>
        <tissue evidence="10">Muscle</tissue>
    </source>
</reference>
<comment type="caution">
    <text evidence="10">The sequence shown here is derived from an EMBL/GenBank/DDBJ whole genome shotgun (WGS) entry which is preliminary data.</text>
</comment>
<evidence type="ECO:0000256" key="3">
    <source>
        <dbReference type="ARBA" id="ARBA00022490"/>
    </source>
</evidence>
<dbReference type="CDD" id="cd01425">
    <property type="entry name" value="RPS2"/>
    <property type="match status" value="1"/>
</dbReference>
<feature type="region of interest" description="Disordered" evidence="8">
    <location>
        <begin position="263"/>
        <end position="303"/>
    </location>
</feature>
<feature type="region of interest" description="Disordered" evidence="8">
    <location>
        <begin position="213"/>
        <end position="232"/>
    </location>
</feature>
<evidence type="ECO:0000259" key="9">
    <source>
        <dbReference type="Pfam" id="PF16122"/>
    </source>
</evidence>
<keyword evidence="3 6" id="KW-0963">Cytoplasm</keyword>
<evidence type="ECO:0000256" key="1">
    <source>
        <dbReference type="ARBA" id="ARBA00004496"/>
    </source>
</evidence>
<accession>A0A2T7Q1Q4</accession>
<keyword evidence="4 6" id="KW-0689">Ribosomal protein</keyword>
<dbReference type="GO" id="GO:0000028">
    <property type="term" value="P:ribosomal small subunit assembly"/>
    <property type="evidence" value="ECO:0007669"/>
    <property type="project" value="UniProtKB-UniRule"/>
</dbReference>
<comment type="function">
    <text evidence="6">Required for the assembly and/or stability of the 40S ribosomal subunit. Required for the processing of the 20S rRNA-precursor to mature 18S rRNA in a late step of the maturation of 40S ribosomal subunits.</text>
</comment>
<evidence type="ECO:0000256" key="6">
    <source>
        <dbReference type="HAMAP-Rule" id="MF_03015"/>
    </source>
</evidence>
<organism evidence="10 11">
    <name type="scientific">Pomacea canaliculata</name>
    <name type="common">Golden apple snail</name>
    <dbReference type="NCBI Taxonomy" id="400727"/>
    <lineage>
        <taxon>Eukaryota</taxon>
        <taxon>Metazoa</taxon>
        <taxon>Spiralia</taxon>
        <taxon>Lophotrochozoa</taxon>
        <taxon>Mollusca</taxon>
        <taxon>Gastropoda</taxon>
        <taxon>Caenogastropoda</taxon>
        <taxon>Architaenioglossa</taxon>
        <taxon>Ampullarioidea</taxon>
        <taxon>Ampullariidae</taxon>
        <taxon>Pomacea</taxon>
    </lineage>
</organism>
<name>A0A2T7Q1Q4_POMCA</name>
<evidence type="ECO:0000256" key="2">
    <source>
        <dbReference type="ARBA" id="ARBA00006242"/>
    </source>
</evidence>
<sequence length="303" mass="33476">MSGGLDVLALKEEDVTKFLACNAHQGSTNVDFQMMQYVFKRKPDGVYIINLKKTWEKLLLAARAIAAIENPADVCVISARPYGQRAVLKFASATGATPIAGRFTPGTFTNQIQAAFREPRLLVVTDPRIDHQPVTEASYVNIPVIAFCNTDSPLRHVDIAIPCNNKGQMAIGLMWWLLAREVLRLRGTISREHPWDVMVDLYFYRDPEEVEKEEKEAQEKAGIKEEMPAQESWAGEVAAPEVSDWASESLPVVASVPIQPFAQPAPAAAAATEDWTMPKEEEWTPAAPAENEWGGSAPSENWG</sequence>
<dbReference type="SUPFAM" id="SSF52313">
    <property type="entry name" value="Ribosomal protein S2"/>
    <property type="match status" value="1"/>
</dbReference>
<gene>
    <name evidence="10" type="ORF">C0Q70_02222</name>
</gene>
<dbReference type="PANTHER" id="PTHR11489">
    <property type="entry name" value="40S RIBOSOMAL PROTEIN SA"/>
    <property type="match status" value="1"/>
</dbReference>
<dbReference type="GO" id="GO:0003735">
    <property type="term" value="F:structural constituent of ribosome"/>
    <property type="evidence" value="ECO:0007669"/>
    <property type="project" value="UniProtKB-UniRule"/>
</dbReference>
<evidence type="ECO:0000313" key="10">
    <source>
        <dbReference type="EMBL" id="PVD39587.1"/>
    </source>
</evidence>
<dbReference type="Pfam" id="PF00318">
    <property type="entry name" value="Ribosomal_S2"/>
    <property type="match status" value="2"/>
</dbReference>
<dbReference type="InterPro" id="IPR032281">
    <property type="entry name" value="Ribosomal_uS2_C"/>
</dbReference>
<feature type="compositionally biased region" description="Basic and acidic residues" evidence="8">
    <location>
        <begin position="213"/>
        <end position="227"/>
    </location>
</feature>
<evidence type="ECO:0000256" key="7">
    <source>
        <dbReference type="RuleBase" id="RU003631"/>
    </source>
</evidence>
<feature type="domain" description="Small ribosomal subunit protein uS2 C-terminal" evidence="9">
    <location>
        <begin position="202"/>
        <end position="302"/>
    </location>
</feature>
<dbReference type="STRING" id="400727.A0A2T7Q1Q4"/>
<dbReference type="InterPro" id="IPR005707">
    <property type="entry name" value="Ribosomal_uS2_euk/arc"/>
</dbReference>
<dbReference type="NCBIfam" id="TIGR01012">
    <property type="entry name" value="uS2_euk_arch"/>
    <property type="match status" value="1"/>
</dbReference>
<dbReference type="Pfam" id="PF16122">
    <property type="entry name" value="40S_SA_C"/>
    <property type="match status" value="1"/>
</dbReference>
<keyword evidence="11" id="KW-1185">Reference proteome</keyword>
<dbReference type="PROSITE" id="PS00963">
    <property type="entry name" value="RIBOSOMAL_S2_2"/>
    <property type="match status" value="1"/>
</dbReference>
<dbReference type="InterPro" id="IPR027498">
    <property type="entry name" value="Ribosomal_uS2_euk"/>
</dbReference>
<dbReference type="EMBL" id="PZQS01000001">
    <property type="protein sequence ID" value="PVD39587.1"/>
    <property type="molecule type" value="Genomic_DNA"/>
</dbReference>
<evidence type="ECO:0000256" key="5">
    <source>
        <dbReference type="ARBA" id="ARBA00023274"/>
    </source>
</evidence>
<proteinExistence type="inferred from homology"/>
<dbReference type="Proteomes" id="UP000245119">
    <property type="component" value="Linkage Group LG1"/>
</dbReference>
<dbReference type="GO" id="GO:0022627">
    <property type="term" value="C:cytosolic small ribosomal subunit"/>
    <property type="evidence" value="ECO:0007669"/>
    <property type="project" value="UniProtKB-UniRule"/>
</dbReference>
<dbReference type="InterPro" id="IPR018130">
    <property type="entry name" value="Ribosomal_uS2_CS"/>
</dbReference>
<dbReference type="OrthoDB" id="414863at2759"/>
<dbReference type="PRINTS" id="PR00395">
    <property type="entry name" value="RIBOSOMALS2"/>
</dbReference>
<dbReference type="Gene3D" id="3.40.50.10490">
    <property type="entry name" value="Glucose-6-phosphate isomerase like protein, domain 1"/>
    <property type="match status" value="1"/>
</dbReference>
<dbReference type="HAMAP" id="MF_03015">
    <property type="entry name" value="Ribosomal_S2_euk"/>
    <property type="match status" value="1"/>
</dbReference>
<protein>
    <recommendedName>
        <fullName evidence="6">Small ribosomal subunit protein uS2</fullName>
    </recommendedName>
</protein>
<dbReference type="InterPro" id="IPR001865">
    <property type="entry name" value="Ribosomal_uS2"/>
</dbReference>
<dbReference type="GO" id="GO:0006412">
    <property type="term" value="P:translation"/>
    <property type="evidence" value="ECO:0007669"/>
    <property type="project" value="UniProtKB-UniRule"/>
</dbReference>